<comment type="caution">
    <text evidence="1">The sequence shown here is derived from an EMBL/GenBank/DDBJ whole genome shotgun (WGS) entry which is preliminary data.</text>
</comment>
<dbReference type="AlphaFoldDB" id="A0A4R2LMR7"/>
<sequence>MFFLNHPFALGLFNLYATDVNKIIFIKHSFRACLKMADFFLKKFPYQSNSFFL</sequence>
<proteinExistence type="predicted"/>
<protein>
    <submittedName>
        <fullName evidence="1">Uncharacterized protein</fullName>
    </submittedName>
</protein>
<accession>A0A4R2LMR7</accession>
<gene>
    <name evidence="1" type="ORF">EV202_11025</name>
</gene>
<dbReference type="EMBL" id="SLXB01000010">
    <property type="protein sequence ID" value="TCO92169.1"/>
    <property type="molecule type" value="Genomic_DNA"/>
</dbReference>
<evidence type="ECO:0000313" key="1">
    <source>
        <dbReference type="EMBL" id="TCO92169.1"/>
    </source>
</evidence>
<reference evidence="1 2" key="1">
    <citation type="submission" date="2019-03" db="EMBL/GenBank/DDBJ databases">
        <title>Genomic Encyclopedia of Type Strains, Phase IV (KMG-IV): sequencing the most valuable type-strain genomes for metagenomic binning, comparative biology and taxonomic classification.</title>
        <authorList>
            <person name="Goeker M."/>
        </authorList>
    </citation>
    <scope>NUCLEOTIDE SEQUENCE [LARGE SCALE GENOMIC DNA]</scope>
    <source>
        <strain evidence="1 2">DSM 23917</strain>
    </source>
</reference>
<dbReference type="Proteomes" id="UP000295600">
    <property type="component" value="Unassembled WGS sequence"/>
</dbReference>
<organism evidence="1 2">
    <name type="scientific">Prevotella heparinolytica</name>
    <dbReference type="NCBI Taxonomy" id="28113"/>
    <lineage>
        <taxon>Bacteria</taxon>
        <taxon>Pseudomonadati</taxon>
        <taxon>Bacteroidota</taxon>
        <taxon>Bacteroidia</taxon>
        <taxon>Bacteroidales</taxon>
        <taxon>Bacteroidaceae</taxon>
        <taxon>Bacteroides</taxon>
    </lineage>
</organism>
<name>A0A4R2LMR7_9BACE</name>
<evidence type="ECO:0000313" key="2">
    <source>
        <dbReference type="Proteomes" id="UP000295600"/>
    </source>
</evidence>